<sequence>MSVIHFPLFKSNPLYFTALHFSLSLSLSLSLSHFGSFSLSLSLSSLFQWLFGSCTGWCSCPSLAPASRSSTSYSTQSSTSPPEPTPLGRGVGGRLQTCWKLNFPGKLLGKSEWFSTNVCWSGPTGCHGIFVFF</sequence>
<dbReference type="AlphaFoldDB" id="A0A8T1PHZ5"/>
<feature type="region of interest" description="Disordered" evidence="1">
    <location>
        <begin position="66"/>
        <end position="89"/>
    </location>
</feature>
<reference evidence="2" key="1">
    <citation type="submission" date="2020-12" db="EMBL/GenBank/DDBJ databases">
        <title>WGS assembly of Carya illinoinensis cv. Pawnee.</title>
        <authorList>
            <person name="Platts A."/>
            <person name="Shu S."/>
            <person name="Wright S."/>
            <person name="Barry K."/>
            <person name="Edger P."/>
            <person name="Pires J.C."/>
            <person name="Schmutz J."/>
        </authorList>
    </citation>
    <scope>NUCLEOTIDE SEQUENCE</scope>
    <source>
        <tissue evidence="2">Leaf</tissue>
    </source>
</reference>
<evidence type="ECO:0000313" key="3">
    <source>
        <dbReference type="Proteomes" id="UP000811609"/>
    </source>
</evidence>
<accession>A0A8T1PHZ5</accession>
<evidence type="ECO:0000256" key="1">
    <source>
        <dbReference type="SAM" id="MobiDB-lite"/>
    </source>
</evidence>
<name>A0A8T1PHZ5_CARIL</name>
<protein>
    <submittedName>
        <fullName evidence="2">Uncharacterized protein</fullName>
    </submittedName>
</protein>
<proteinExistence type="predicted"/>
<evidence type="ECO:0000313" key="2">
    <source>
        <dbReference type="EMBL" id="KAG6640722.1"/>
    </source>
</evidence>
<keyword evidence="3" id="KW-1185">Reference proteome</keyword>
<dbReference type="Proteomes" id="UP000811609">
    <property type="component" value="Chromosome 9"/>
</dbReference>
<gene>
    <name evidence="2" type="ORF">CIPAW_09G023800</name>
</gene>
<feature type="compositionally biased region" description="Low complexity" evidence="1">
    <location>
        <begin position="66"/>
        <end position="80"/>
    </location>
</feature>
<organism evidence="2 3">
    <name type="scientific">Carya illinoinensis</name>
    <name type="common">Pecan</name>
    <dbReference type="NCBI Taxonomy" id="32201"/>
    <lineage>
        <taxon>Eukaryota</taxon>
        <taxon>Viridiplantae</taxon>
        <taxon>Streptophyta</taxon>
        <taxon>Embryophyta</taxon>
        <taxon>Tracheophyta</taxon>
        <taxon>Spermatophyta</taxon>
        <taxon>Magnoliopsida</taxon>
        <taxon>eudicotyledons</taxon>
        <taxon>Gunneridae</taxon>
        <taxon>Pentapetalae</taxon>
        <taxon>rosids</taxon>
        <taxon>fabids</taxon>
        <taxon>Fagales</taxon>
        <taxon>Juglandaceae</taxon>
        <taxon>Carya</taxon>
    </lineage>
</organism>
<comment type="caution">
    <text evidence="2">The sequence shown here is derived from an EMBL/GenBank/DDBJ whole genome shotgun (WGS) entry which is preliminary data.</text>
</comment>
<dbReference type="EMBL" id="CM031817">
    <property type="protein sequence ID" value="KAG6640722.1"/>
    <property type="molecule type" value="Genomic_DNA"/>
</dbReference>